<gene>
    <name evidence="2" type="ORF">F444_11340</name>
</gene>
<comment type="caution">
    <text evidence="2">The sequence shown here is derived from an EMBL/GenBank/DDBJ whole genome shotgun (WGS) entry which is preliminary data.</text>
</comment>
<protein>
    <recommendedName>
        <fullName evidence="4">PiggyBac transposable element-derived protein 4 C-terminal zinc-ribbon domain-containing protein</fullName>
    </recommendedName>
</protein>
<proteinExistence type="predicted"/>
<dbReference type="OrthoDB" id="128976at2759"/>
<feature type="compositionally biased region" description="Basic and acidic residues" evidence="1">
    <location>
        <begin position="41"/>
        <end position="56"/>
    </location>
</feature>
<evidence type="ECO:0000256" key="1">
    <source>
        <dbReference type="SAM" id="MobiDB-lite"/>
    </source>
</evidence>
<organism evidence="2 3">
    <name type="scientific">Phytophthora nicotianae P1976</name>
    <dbReference type="NCBI Taxonomy" id="1317066"/>
    <lineage>
        <taxon>Eukaryota</taxon>
        <taxon>Sar</taxon>
        <taxon>Stramenopiles</taxon>
        <taxon>Oomycota</taxon>
        <taxon>Peronosporomycetes</taxon>
        <taxon>Peronosporales</taxon>
        <taxon>Peronosporaceae</taxon>
        <taxon>Phytophthora</taxon>
    </lineage>
</organism>
<evidence type="ECO:0008006" key="4">
    <source>
        <dbReference type="Google" id="ProtNLM"/>
    </source>
</evidence>
<feature type="region of interest" description="Disordered" evidence="1">
    <location>
        <begin position="123"/>
        <end position="159"/>
    </location>
</feature>
<feature type="region of interest" description="Disordered" evidence="1">
    <location>
        <begin position="41"/>
        <end position="69"/>
    </location>
</feature>
<evidence type="ECO:0000313" key="3">
    <source>
        <dbReference type="Proteomes" id="UP000028582"/>
    </source>
</evidence>
<dbReference type="Proteomes" id="UP000028582">
    <property type="component" value="Unassembled WGS sequence"/>
</dbReference>
<sequence length="159" mass="18192">MVTTAGKAPPGRILKTTNASNAQQEILATLSQRHLRKLRRNHELPDAMTAEPKETKASAPRRQKKLEPRKLTKYFCPECSTGNKRKYLYNVGRDGRDTCFRVWHLEWNTGNDIPRELVRNHKMRDRAPPTKPGKKRRCRQRQSGDQQSVGSDGSGEEGK</sequence>
<name>A0A081A167_PHYNI</name>
<feature type="compositionally biased region" description="Low complexity" evidence="1">
    <location>
        <begin position="141"/>
        <end position="151"/>
    </location>
</feature>
<reference evidence="2 3" key="1">
    <citation type="submission" date="2013-11" db="EMBL/GenBank/DDBJ databases">
        <title>The Genome Sequence of Phytophthora parasitica P1976.</title>
        <authorList>
            <consortium name="The Broad Institute Genomics Platform"/>
            <person name="Russ C."/>
            <person name="Tyler B."/>
            <person name="Panabieres F."/>
            <person name="Shan W."/>
            <person name="Tripathy S."/>
            <person name="Grunwald N."/>
            <person name="Machado M."/>
            <person name="Johnson C.S."/>
            <person name="Walker B."/>
            <person name="Young S."/>
            <person name="Zeng Q."/>
            <person name="Gargeya S."/>
            <person name="Fitzgerald M."/>
            <person name="Haas B."/>
            <person name="Abouelleil A."/>
            <person name="Allen A.W."/>
            <person name="Alvarado L."/>
            <person name="Arachchi H.M."/>
            <person name="Berlin A.M."/>
            <person name="Chapman S.B."/>
            <person name="Gainer-Dewar J."/>
            <person name="Goldberg J."/>
            <person name="Griggs A."/>
            <person name="Gujja S."/>
            <person name="Hansen M."/>
            <person name="Howarth C."/>
            <person name="Imamovic A."/>
            <person name="Ireland A."/>
            <person name="Larimer J."/>
            <person name="McCowan C."/>
            <person name="Murphy C."/>
            <person name="Pearson M."/>
            <person name="Poon T.W."/>
            <person name="Priest M."/>
            <person name="Roberts A."/>
            <person name="Saif S."/>
            <person name="Shea T."/>
            <person name="Sisk P."/>
            <person name="Sykes S."/>
            <person name="Wortman J."/>
            <person name="Nusbaum C."/>
            <person name="Birren B."/>
        </authorList>
    </citation>
    <scope>NUCLEOTIDE SEQUENCE [LARGE SCALE GENOMIC DNA]</scope>
    <source>
        <strain evidence="2 3">P1976</strain>
    </source>
</reference>
<accession>A0A081A167</accession>
<dbReference type="EMBL" id="ANJA01002049">
    <property type="protein sequence ID" value="ETO72628.1"/>
    <property type="molecule type" value="Genomic_DNA"/>
</dbReference>
<evidence type="ECO:0000313" key="2">
    <source>
        <dbReference type="EMBL" id="ETO72628.1"/>
    </source>
</evidence>
<dbReference type="AlphaFoldDB" id="A0A081A167"/>